<proteinExistence type="predicted"/>
<protein>
    <submittedName>
        <fullName evidence="2">Uncharacterized protein</fullName>
    </submittedName>
</protein>
<dbReference type="EMBL" id="BMAV01000198">
    <property type="protein sequence ID" value="GFY37244.1"/>
    <property type="molecule type" value="Genomic_DNA"/>
</dbReference>
<reference evidence="2" key="1">
    <citation type="submission" date="2020-08" db="EMBL/GenBank/DDBJ databases">
        <title>Multicomponent nature underlies the extraordinary mechanical properties of spider dragline silk.</title>
        <authorList>
            <person name="Kono N."/>
            <person name="Nakamura H."/>
            <person name="Mori M."/>
            <person name="Yoshida Y."/>
            <person name="Ohtoshi R."/>
            <person name="Malay A.D."/>
            <person name="Moran D.A.P."/>
            <person name="Tomita M."/>
            <person name="Numata K."/>
            <person name="Arakawa K."/>
        </authorList>
    </citation>
    <scope>NUCLEOTIDE SEQUENCE</scope>
</reference>
<dbReference type="AlphaFoldDB" id="A0A8X6WN15"/>
<feature type="region of interest" description="Disordered" evidence="1">
    <location>
        <begin position="1"/>
        <end position="20"/>
    </location>
</feature>
<keyword evidence="3" id="KW-1185">Reference proteome</keyword>
<organism evidence="2 3">
    <name type="scientific">Trichonephila inaurata madagascariensis</name>
    <dbReference type="NCBI Taxonomy" id="2747483"/>
    <lineage>
        <taxon>Eukaryota</taxon>
        <taxon>Metazoa</taxon>
        <taxon>Ecdysozoa</taxon>
        <taxon>Arthropoda</taxon>
        <taxon>Chelicerata</taxon>
        <taxon>Arachnida</taxon>
        <taxon>Araneae</taxon>
        <taxon>Araneomorphae</taxon>
        <taxon>Entelegynae</taxon>
        <taxon>Araneoidea</taxon>
        <taxon>Nephilidae</taxon>
        <taxon>Trichonephila</taxon>
        <taxon>Trichonephila inaurata</taxon>
    </lineage>
</organism>
<evidence type="ECO:0000313" key="2">
    <source>
        <dbReference type="EMBL" id="GFY37244.1"/>
    </source>
</evidence>
<evidence type="ECO:0000256" key="1">
    <source>
        <dbReference type="SAM" id="MobiDB-lite"/>
    </source>
</evidence>
<comment type="caution">
    <text evidence="2">The sequence shown here is derived from an EMBL/GenBank/DDBJ whole genome shotgun (WGS) entry which is preliminary data.</text>
</comment>
<name>A0A8X6WN15_9ARAC</name>
<sequence length="20" mass="2087">MSKPPDGDGLLATELAMPMI</sequence>
<gene>
    <name evidence="2" type="ORF">TNIN_336801</name>
</gene>
<evidence type="ECO:0000313" key="3">
    <source>
        <dbReference type="Proteomes" id="UP000886998"/>
    </source>
</evidence>
<dbReference type="Proteomes" id="UP000886998">
    <property type="component" value="Unassembled WGS sequence"/>
</dbReference>
<feature type="non-terminal residue" evidence="2">
    <location>
        <position position="20"/>
    </location>
</feature>
<accession>A0A8X6WN15</accession>